<dbReference type="PANTHER" id="PTHR43737">
    <property type="entry name" value="BLL7424 PROTEIN"/>
    <property type="match status" value="1"/>
</dbReference>
<sequence>MLTFHDGNSRFGRRDFLRVGGLALGGLTLPQLLAQREALAGSANSKAKGLRDRSVIFVFLHGGPSQIETFDPKMTAPAGVRSATGEISTKLPGITFGSTFSRLASMNDKFSIVRSFRTGDANHDIKPIVGKHTMGANMGSLYSRIAGTNHPVTGMPMNAALFPRAVDPSTQAEQNKFGKFASTGSLGTAYAPFSPGGEGNFQKDLELRLSRDRVEDRRNLLAGLDRLQRGLDSDGNLLGADRLQQQAFQTVLGGIAKAFDLSTEDAKTVARYDTAPLVRPNQINPKWKNYNNYVDNAKSLGKLLLLARRLCETGCGFVTVTTNFVWDMHADVNNTGVEEGMQYMGNPLDYALSALIDDLHERGLSEKVLVVVCGEMGRTPRINKNGGRDHWGGLSPLLLSGGGLNMGQVIGQSTDDAGEPHTEPQELDNLLATVMHSLFDLGQVRLMTGMPQDLVRAITTPKPITGLT</sequence>
<dbReference type="OrthoDB" id="127333at2"/>
<dbReference type="PROSITE" id="PS51318">
    <property type="entry name" value="TAT"/>
    <property type="match status" value="1"/>
</dbReference>
<protein>
    <recommendedName>
        <fullName evidence="3">DUF1501 domain-containing protein</fullName>
    </recommendedName>
</protein>
<accession>A0A517YIS5</accession>
<name>A0A517YIS5_9BACT</name>
<dbReference type="Pfam" id="PF07394">
    <property type="entry name" value="DUF1501"/>
    <property type="match status" value="1"/>
</dbReference>
<dbReference type="PANTHER" id="PTHR43737:SF1">
    <property type="entry name" value="DUF1501 DOMAIN-CONTAINING PROTEIN"/>
    <property type="match status" value="1"/>
</dbReference>
<dbReference type="KEGG" id="aagg:ETAA8_52490"/>
<keyword evidence="2" id="KW-1185">Reference proteome</keyword>
<dbReference type="SUPFAM" id="SSF53649">
    <property type="entry name" value="Alkaline phosphatase-like"/>
    <property type="match status" value="1"/>
</dbReference>
<dbReference type="InterPro" id="IPR006311">
    <property type="entry name" value="TAT_signal"/>
</dbReference>
<dbReference type="InterPro" id="IPR010869">
    <property type="entry name" value="DUF1501"/>
</dbReference>
<gene>
    <name evidence="1" type="ORF">ETAA8_52490</name>
</gene>
<proteinExistence type="predicted"/>
<evidence type="ECO:0000313" key="2">
    <source>
        <dbReference type="Proteomes" id="UP000315017"/>
    </source>
</evidence>
<dbReference type="RefSeq" id="WP_145095092.1">
    <property type="nucleotide sequence ID" value="NZ_CP036274.1"/>
</dbReference>
<dbReference type="EMBL" id="CP036274">
    <property type="protein sequence ID" value="QDU30130.1"/>
    <property type="molecule type" value="Genomic_DNA"/>
</dbReference>
<organism evidence="1 2">
    <name type="scientific">Anatilimnocola aggregata</name>
    <dbReference type="NCBI Taxonomy" id="2528021"/>
    <lineage>
        <taxon>Bacteria</taxon>
        <taxon>Pseudomonadati</taxon>
        <taxon>Planctomycetota</taxon>
        <taxon>Planctomycetia</taxon>
        <taxon>Pirellulales</taxon>
        <taxon>Pirellulaceae</taxon>
        <taxon>Anatilimnocola</taxon>
    </lineage>
</organism>
<dbReference type="AlphaFoldDB" id="A0A517YIS5"/>
<dbReference type="Proteomes" id="UP000315017">
    <property type="component" value="Chromosome"/>
</dbReference>
<evidence type="ECO:0008006" key="3">
    <source>
        <dbReference type="Google" id="ProtNLM"/>
    </source>
</evidence>
<reference evidence="1 2" key="1">
    <citation type="submission" date="2019-02" db="EMBL/GenBank/DDBJ databases">
        <title>Deep-cultivation of Planctomycetes and their phenomic and genomic characterization uncovers novel biology.</title>
        <authorList>
            <person name="Wiegand S."/>
            <person name="Jogler M."/>
            <person name="Boedeker C."/>
            <person name="Pinto D."/>
            <person name="Vollmers J."/>
            <person name="Rivas-Marin E."/>
            <person name="Kohn T."/>
            <person name="Peeters S.H."/>
            <person name="Heuer A."/>
            <person name="Rast P."/>
            <person name="Oberbeckmann S."/>
            <person name="Bunk B."/>
            <person name="Jeske O."/>
            <person name="Meyerdierks A."/>
            <person name="Storesund J.E."/>
            <person name="Kallscheuer N."/>
            <person name="Luecker S."/>
            <person name="Lage O.M."/>
            <person name="Pohl T."/>
            <person name="Merkel B.J."/>
            <person name="Hornburger P."/>
            <person name="Mueller R.-W."/>
            <person name="Bruemmer F."/>
            <person name="Labrenz M."/>
            <person name="Spormann A.M."/>
            <person name="Op den Camp H."/>
            <person name="Overmann J."/>
            <person name="Amann R."/>
            <person name="Jetten M.S.M."/>
            <person name="Mascher T."/>
            <person name="Medema M.H."/>
            <person name="Devos D.P."/>
            <person name="Kaster A.-K."/>
            <person name="Ovreas L."/>
            <person name="Rohde M."/>
            <person name="Galperin M.Y."/>
            <person name="Jogler C."/>
        </authorList>
    </citation>
    <scope>NUCLEOTIDE SEQUENCE [LARGE SCALE GENOMIC DNA]</scope>
    <source>
        <strain evidence="1 2">ETA_A8</strain>
    </source>
</reference>
<dbReference type="InterPro" id="IPR017850">
    <property type="entry name" value="Alkaline_phosphatase_core_sf"/>
</dbReference>
<evidence type="ECO:0000313" key="1">
    <source>
        <dbReference type="EMBL" id="QDU30130.1"/>
    </source>
</evidence>